<keyword evidence="1" id="KW-1133">Transmembrane helix</keyword>
<evidence type="ECO:0000313" key="2">
    <source>
        <dbReference type="EMBL" id="KZP27488.1"/>
    </source>
</evidence>
<reference evidence="2 3" key="1">
    <citation type="journal article" date="2016" name="Mol. Biol. Evol.">
        <title>Comparative Genomics of Early-Diverging Mushroom-Forming Fungi Provides Insights into the Origins of Lignocellulose Decay Capabilities.</title>
        <authorList>
            <person name="Nagy L.G."/>
            <person name="Riley R."/>
            <person name="Tritt A."/>
            <person name="Adam C."/>
            <person name="Daum C."/>
            <person name="Floudas D."/>
            <person name="Sun H."/>
            <person name="Yadav J.S."/>
            <person name="Pangilinan J."/>
            <person name="Larsson K.H."/>
            <person name="Matsuura K."/>
            <person name="Barry K."/>
            <person name="Labutti K."/>
            <person name="Kuo R."/>
            <person name="Ohm R.A."/>
            <person name="Bhattacharya S.S."/>
            <person name="Shirouzu T."/>
            <person name="Yoshinaga Y."/>
            <person name="Martin F.M."/>
            <person name="Grigoriev I.V."/>
            <person name="Hibbett D.S."/>
        </authorList>
    </citation>
    <scope>NUCLEOTIDE SEQUENCE [LARGE SCALE GENOMIC DNA]</scope>
    <source>
        <strain evidence="2 3">CBS 109695</strain>
    </source>
</reference>
<feature type="transmembrane region" description="Helical" evidence="1">
    <location>
        <begin position="20"/>
        <end position="40"/>
    </location>
</feature>
<organism evidence="2 3">
    <name type="scientific">Athelia psychrophila</name>
    <dbReference type="NCBI Taxonomy" id="1759441"/>
    <lineage>
        <taxon>Eukaryota</taxon>
        <taxon>Fungi</taxon>
        <taxon>Dikarya</taxon>
        <taxon>Basidiomycota</taxon>
        <taxon>Agaricomycotina</taxon>
        <taxon>Agaricomycetes</taxon>
        <taxon>Agaricomycetidae</taxon>
        <taxon>Atheliales</taxon>
        <taxon>Atheliaceae</taxon>
        <taxon>Athelia</taxon>
    </lineage>
</organism>
<dbReference type="EMBL" id="KV417508">
    <property type="protein sequence ID" value="KZP27488.1"/>
    <property type="molecule type" value="Genomic_DNA"/>
</dbReference>
<gene>
    <name evidence="2" type="ORF">FIBSPDRAFT_948422</name>
</gene>
<sequence length="120" mass="12520">MAKGGRGRDRPQRYYKMHSASHLISIAAVVTSAPHLFLHLRSSWRNSGSQGSGAEELTTTAVVSALLSASPAPSLPLSSAISPKSNSISGEHIARIDASPSTSVGVAAARTMNVEPEKEL</sequence>
<dbReference type="OrthoDB" id="2017974at2759"/>
<evidence type="ECO:0000313" key="3">
    <source>
        <dbReference type="Proteomes" id="UP000076532"/>
    </source>
</evidence>
<keyword evidence="1" id="KW-0472">Membrane</keyword>
<proteinExistence type="predicted"/>
<protein>
    <submittedName>
        <fullName evidence="2">Uncharacterized protein</fullName>
    </submittedName>
</protein>
<dbReference type="AlphaFoldDB" id="A0A166QSG1"/>
<name>A0A166QSG1_9AGAM</name>
<keyword evidence="3" id="KW-1185">Reference proteome</keyword>
<keyword evidence="1" id="KW-0812">Transmembrane</keyword>
<evidence type="ECO:0000256" key="1">
    <source>
        <dbReference type="SAM" id="Phobius"/>
    </source>
</evidence>
<dbReference type="Proteomes" id="UP000076532">
    <property type="component" value="Unassembled WGS sequence"/>
</dbReference>
<accession>A0A166QSG1</accession>